<keyword evidence="2" id="KW-1185">Reference proteome</keyword>
<accession>A0AAV0IS44</accession>
<reference evidence="1" key="1">
    <citation type="submission" date="2022-08" db="EMBL/GenBank/DDBJ databases">
        <authorList>
            <person name="Gutierrez-Valencia J."/>
        </authorList>
    </citation>
    <scope>NUCLEOTIDE SEQUENCE</scope>
</reference>
<dbReference type="Proteomes" id="UP001154282">
    <property type="component" value="Unassembled WGS sequence"/>
</dbReference>
<protein>
    <submittedName>
        <fullName evidence="1">Uncharacterized protein</fullName>
    </submittedName>
</protein>
<dbReference type="EMBL" id="CAMGYJ010000004">
    <property type="protein sequence ID" value="CAI0400486.1"/>
    <property type="molecule type" value="Genomic_DNA"/>
</dbReference>
<organism evidence="1 2">
    <name type="scientific">Linum tenue</name>
    <dbReference type="NCBI Taxonomy" id="586396"/>
    <lineage>
        <taxon>Eukaryota</taxon>
        <taxon>Viridiplantae</taxon>
        <taxon>Streptophyta</taxon>
        <taxon>Embryophyta</taxon>
        <taxon>Tracheophyta</taxon>
        <taxon>Spermatophyta</taxon>
        <taxon>Magnoliopsida</taxon>
        <taxon>eudicotyledons</taxon>
        <taxon>Gunneridae</taxon>
        <taxon>Pentapetalae</taxon>
        <taxon>rosids</taxon>
        <taxon>fabids</taxon>
        <taxon>Malpighiales</taxon>
        <taxon>Linaceae</taxon>
        <taxon>Linum</taxon>
    </lineage>
</organism>
<dbReference type="AlphaFoldDB" id="A0AAV0IS44"/>
<name>A0AAV0IS44_9ROSI</name>
<comment type="caution">
    <text evidence="1">The sequence shown here is derived from an EMBL/GenBank/DDBJ whole genome shotgun (WGS) entry which is preliminary data.</text>
</comment>
<sequence length="22" mass="2473">MGQIVHYLQSLHQAMGRAPFST</sequence>
<evidence type="ECO:0000313" key="2">
    <source>
        <dbReference type="Proteomes" id="UP001154282"/>
    </source>
</evidence>
<gene>
    <name evidence="1" type="ORF">LITE_LOCUS10774</name>
</gene>
<proteinExistence type="predicted"/>
<evidence type="ECO:0000313" key="1">
    <source>
        <dbReference type="EMBL" id="CAI0400486.1"/>
    </source>
</evidence>